<dbReference type="InterPro" id="IPR017748">
    <property type="entry name" value="TagF"/>
</dbReference>
<dbReference type="KEGG" id="bfz:BAU07_21880"/>
<dbReference type="InterPro" id="IPR038225">
    <property type="entry name" value="TagF_sf"/>
</dbReference>
<dbReference type="AlphaFoldDB" id="A0A193GHW1"/>
<proteinExistence type="predicted"/>
<dbReference type="OrthoDB" id="9801841at2"/>
<protein>
    <submittedName>
        <fullName evidence="1">Type VI secretion-associated protein</fullName>
    </submittedName>
</protein>
<accession>A0A193GHW1</accession>
<name>A0A193GHW1_9BORD</name>
<dbReference type="PIRSF" id="PIRSF029287">
    <property type="entry name" value="UCP029287"/>
    <property type="match status" value="1"/>
</dbReference>
<dbReference type="EMBL" id="CP016172">
    <property type="protein sequence ID" value="ANN79415.1"/>
    <property type="molecule type" value="Genomic_DNA"/>
</dbReference>
<dbReference type="Pfam" id="PF09867">
    <property type="entry name" value="TagF_N"/>
    <property type="match status" value="1"/>
</dbReference>
<dbReference type="RefSeq" id="WP_066662440.1">
    <property type="nucleotide sequence ID" value="NZ_CBCSCL010000007.1"/>
</dbReference>
<organism evidence="1 2">
    <name type="scientific">Bordetella flabilis</name>
    <dbReference type="NCBI Taxonomy" id="463014"/>
    <lineage>
        <taxon>Bacteria</taxon>
        <taxon>Pseudomonadati</taxon>
        <taxon>Pseudomonadota</taxon>
        <taxon>Betaproteobacteria</taxon>
        <taxon>Burkholderiales</taxon>
        <taxon>Alcaligenaceae</taxon>
        <taxon>Bordetella</taxon>
    </lineage>
</organism>
<dbReference type="STRING" id="463014.BAU07_21880"/>
<dbReference type="NCBIfam" id="TIGR03373">
    <property type="entry name" value="VI_minor_4"/>
    <property type="match status" value="1"/>
</dbReference>
<sequence length="249" mass="26899">MDKRTDNRWTQDRGNAYLSGRLGWYGKMPASGDFVHRRLPRELIAWWDRWLQHGVAGLKQSADAHAARGFAGAPIWNFAIPAGPGAGVAQLGCIAPSRDRVGRGYPLCVALPLQAGEYHSGLLEGGSEYYRAIGVNMLAAVRHGCTPEVFDKSLLYVPLPGPAREAAPSSGNDIMDILNAGVGDAIAPLATRSLAAWPDLPFCFNPSSHTSYWWTNQADGAALQTYVHGGALNATLFSRLFSSLPAWRP</sequence>
<dbReference type="Proteomes" id="UP000091926">
    <property type="component" value="Chromosome"/>
</dbReference>
<reference evidence="1 2" key="1">
    <citation type="submission" date="2016-06" db="EMBL/GenBank/DDBJ databases">
        <title>Complete genome sequences of Bordetella bronchialis and Bordetella flabilis.</title>
        <authorList>
            <person name="LiPuma J.J."/>
            <person name="Spilker T."/>
        </authorList>
    </citation>
    <scope>NUCLEOTIDE SEQUENCE [LARGE SCALE GENOMIC DNA]</scope>
    <source>
        <strain evidence="1 2">AU10664</strain>
    </source>
</reference>
<gene>
    <name evidence="1" type="ORF">BAU07_21880</name>
</gene>
<evidence type="ECO:0000313" key="1">
    <source>
        <dbReference type="EMBL" id="ANN79415.1"/>
    </source>
</evidence>
<evidence type="ECO:0000313" key="2">
    <source>
        <dbReference type="Proteomes" id="UP000091926"/>
    </source>
</evidence>
<keyword evidence="2" id="KW-1185">Reference proteome</keyword>
<dbReference type="Gene3D" id="3.40.1730.10">
    <property type="entry name" value="pa0076 domain"/>
    <property type="match status" value="1"/>
</dbReference>